<dbReference type="PANTHER" id="PTHR30222">
    <property type="entry name" value="SPERMIDINE/PUTRESCINE-BINDING PERIPLASMIC PROTEIN"/>
    <property type="match status" value="1"/>
</dbReference>
<proteinExistence type="predicted"/>
<evidence type="ECO:0000313" key="4">
    <source>
        <dbReference type="Proteomes" id="UP000832034"/>
    </source>
</evidence>
<dbReference type="RefSeq" id="WP_019959202.1">
    <property type="nucleotide sequence ID" value="NZ_CP091512.1"/>
</dbReference>
<reference evidence="3" key="2">
    <citation type="journal article" date="2022" name="Res Sq">
        <title>Evolution of multicellular longitudinally dividing oral cavity symbionts (Neisseriaceae).</title>
        <authorList>
            <person name="Nyongesa S."/>
            <person name="Weber P."/>
            <person name="Bernet E."/>
            <person name="Pullido F."/>
            <person name="Nieckarz M."/>
            <person name="Delaby M."/>
            <person name="Nieves C."/>
            <person name="Viehboeck T."/>
            <person name="Krause N."/>
            <person name="Rivera-Millot A."/>
            <person name="Nakamura A."/>
            <person name="Vischer N."/>
            <person name="VanNieuwenhze M."/>
            <person name="Brun Y."/>
            <person name="Cava F."/>
            <person name="Bulgheresi S."/>
            <person name="Veyrier F."/>
        </authorList>
    </citation>
    <scope>NUCLEOTIDE SEQUENCE</scope>
    <source>
        <strain evidence="3">SAG 1488-6</strain>
    </source>
</reference>
<gene>
    <name evidence="3" type="ORF">LVJ81_00020</name>
</gene>
<evidence type="ECO:0000256" key="1">
    <source>
        <dbReference type="ARBA" id="ARBA00022729"/>
    </source>
</evidence>
<keyword evidence="4" id="KW-1185">Reference proteome</keyword>
<dbReference type="InterPro" id="IPR006059">
    <property type="entry name" value="SBP"/>
</dbReference>
<keyword evidence="1" id="KW-0732">Signal</keyword>
<organism evidence="3 4">
    <name type="scientific">Vitreoscilla stercoraria</name>
    <dbReference type="NCBI Taxonomy" id="61"/>
    <lineage>
        <taxon>Bacteria</taxon>
        <taxon>Pseudomonadati</taxon>
        <taxon>Pseudomonadota</taxon>
        <taxon>Betaproteobacteria</taxon>
        <taxon>Neisseriales</taxon>
        <taxon>Neisseriaceae</taxon>
        <taxon>Vitreoscilla</taxon>
    </lineage>
</organism>
<accession>A0ABY4ECX2</accession>
<dbReference type="Pfam" id="PF13416">
    <property type="entry name" value="SBP_bac_8"/>
    <property type="match status" value="1"/>
</dbReference>
<reference evidence="3" key="1">
    <citation type="submission" date="2021-12" db="EMBL/GenBank/DDBJ databases">
        <authorList>
            <person name="Veyrier F.J."/>
        </authorList>
    </citation>
    <scope>NUCLEOTIDE SEQUENCE</scope>
    <source>
        <strain evidence="3">SAG 1488-6</strain>
    </source>
</reference>
<dbReference type="Proteomes" id="UP000832034">
    <property type="component" value="Chromosome"/>
</dbReference>
<dbReference type="Gene3D" id="3.40.190.10">
    <property type="entry name" value="Periplasmic binding protein-like II"/>
    <property type="match status" value="2"/>
</dbReference>
<dbReference type="PANTHER" id="PTHR30222:SF2">
    <property type="entry name" value="ABC TRANSPORTER SUBSTRATE-BINDING PROTEIN"/>
    <property type="match status" value="1"/>
</dbReference>
<feature type="region of interest" description="Disordered" evidence="2">
    <location>
        <begin position="1"/>
        <end position="41"/>
    </location>
</feature>
<dbReference type="CDD" id="cd13589">
    <property type="entry name" value="PBP2_polyamine_RpCGA009"/>
    <property type="match status" value="1"/>
</dbReference>
<name>A0ABY4ECX2_VITST</name>
<dbReference type="SUPFAM" id="SSF53850">
    <property type="entry name" value="Periplasmic binding protein-like II"/>
    <property type="match status" value="1"/>
</dbReference>
<dbReference type="EMBL" id="CP091512">
    <property type="protein sequence ID" value="UOO92478.1"/>
    <property type="molecule type" value="Genomic_DNA"/>
</dbReference>
<protein>
    <submittedName>
        <fullName evidence="3">ABC transporter substrate-binding protein</fullName>
    </submittedName>
</protein>
<evidence type="ECO:0000256" key="2">
    <source>
        <dbReference type="SAM" id="MobiDB-lite"/>
    </source>
</evidence>
<feature type="compositionally biased region" description="Polar residues" evidence="2">
    <location>
        <begin position="13"/>
        <end position="23"/>
    </location>
</feature>
<evidence type="ECO:0000313" key="3">
    <source>
        <dbReference type="EMBL" id="UOO92478.1"/>
    </source>
</evidence>
<sequence>MGTLATLTACGGNASSTGAESQTPAPPSKNISGEAYSGPEKSASGERYLTVASWGGAYQDTQRKIFFTPFAEQLGAPVVDKSYDGGYDILKTKVETGNPDWDLVQVEAEELALGCENGLFEKMDWSPLGDPAKYIDGAIHECGVGNIVWSTILTYDADKMAQAPKSWADFWNVSQFPGKRSLRKGPKYTLEFALLSDGVPPHEVYKTLSTPEGVNRAFKRLDTLKPHIIWWEKGSQPLEYLAEGKVVMASAYSGRIPALNQADKRNFKVVWPESIYAIDSWVILKNAANKEAAMNLIQFTSDAERQSQLAANQIAYGLPNKEAGAKVPLEFAKNLPTTPANMPGAIPLDVNFWVQNSETLNKRFNAWLGS</sequence>